<organism evidence="2 3">
    <name type="scientific">Listeria grayi FSL F6-1183</name>
    <dbReference type="NCBI Taxonomy" id="1265827"/>
    <lineage>
        <taxon>Bacteria</taxon>
        <taxon>Bacillati</taxon>
        <taxon>Bacillota</taxon>
        <taxon>Bacilli</taxon>
        <taxon>Bacillales</taxon>
        <taxon>Listeriaceae</taxon>
        <taxon>Listeria</taxon>
    </lineage>
</organism>
<dbReference type="Proteomes" id="UP000019251">
    <property type="component" value="Unassembled WGS sequence"/>
</dbReference>
<dbReference type="Gene3D" id="3.40.630.10">
    <property type="entry name" value="Zn peptidases"/>
    <property type="match status" value="2"/>
</dbReference>
<evidence type="ECO:0000256" key="1">
    <source>
        <dbReference type="ARBA" id="ARBA00001947"/>
    </source>
</evidence>
<dbReference type="PANTHER" id="PTHR42994">
    <property type="entry name" value="PEPTIDASE T"/>
    <property type="match status" value="1"/>
</dbReference>
<reference evidence="2 3" key="1">
    <citation type="submission" date="2012-12" db="EMBL/GenBank/DDBJ databases">
        <title>Novel taxa of Listeriaceae from agricultural environments in the United States.</title>
        <authorList>
            <person name="den Bakker H.C."/>
            <person name="Allred A."/>
            <person name="Warchocki S."/>
            <person name="Wright E.M."/>
            <person name="Burrell A."/>
            <person name="Nightingale K.K."/>
            <person name="Kephart D."/>
            <person name="Wiedmann M."/>
        </authorList>
    </citation>
    <scope>NUCLEOTIDE SEQUENCE [LARGE SCALE GENOMIC DNA]</scope>
    <source>
        <strain evidence="2 3">FSL F6-1183</strain>
    </source>
</reference>
<protein>
    <submittedName>
        <fullName evidence="2">Peptidase M20/M25/M40 family protein</fullName>
    </submittedName>
</protein>
<dbReference type="EMBL" id="AODG01000004">
    <property type="protein sequence ID" value="EUJ30031.1"/>
    <property type="molecule type" value="Genomic_DNA"/>
</dbReference>
<dbReference type="InterPro" id="IPR002933">
    <property type="entry name" value="Peptidase_M20"/>
</dbReference>
<evidence type="ECO:0000313" key="2">
    <source>
        <dbReference type="EMBL" id="EUJ30031.1"/>
    </source>
</evidence>
<comment type="caution">
    <text evidence="2">The sequence shown here is derived from an EMBL/GenBank/DDBJ whole genome shotgun (WGS) entry which is preliminary data.</text>
</comment>
<evidence type="ECO:0000313" key="3">
    <source>
        <dbReference type="Proteomes" id="UP000019251"/>
    </source>
</evidence>
<dbReference type="RefSeq" id="WP_036104207.1">
    <property type="nucleotide sequence ID" value="NZ_AODG01000004.1"/>
</dbReference>
<accession>A0A829RBS8</accession>
<dbReference type="PANTHER" id="PTHR42994:SF2">
    <property type="entry name" value="PEPTIDASE"/>
    <property type="match status" value="1"/>
</dbReference>
<name>A0A829RBS8_LISGR</name>
<dbReference type="GO" id="GO:0016787">
    <property type="term" value="F:hydrolase activity"/>
    <property type="evidence" value="ECO:0007669"/>
    <property type="project" value="InterPro"/>
</dbReference>
<comment type="cofactor">
    <cofactor evidence="1">
        <name>Zn(2+)</name>
        <dbReference type="ChEBI" id="CHEBI:29105"/>
    </cofactor>
</comment>
<sequence length="345" mass="37612">MIETNAIDYFLTIAKMATPSGGEDELIAYIETKARTLGLKLTAEAKESGCLVVHQEGSYGDHPHLFFLSHLDTSTFLDHLNGVRNTEGVIRAEDGGYLGADDKAGVAAMLAAMEYLVKAEVAHGPIDWIFTTEEEAGLIGSKRFPAEKIAAEFGYCLDAPGDVGGYQSYSDSLFIWTIDMDLPEMQSRATLTKRFLQILKAYPGKITWQVEQFFGKVAASFTLQVRIETPEAVTGLSTYLHQAVTMLQQEILGAVKSELEIIYPGFALENGHPAIQLLRKSTNIPLYEMKLSGGTDANIWNAKGKPTLLLAAGFANMHTAEENISIHNLQTLAALVCSLCTKAVD</sequence>
<proteinExistence type="predicted"/>
<dbReference type="AlphaFoldDB" id="A0A829RBS8"/>
<dbReference type="SUPFAM" id="SSF53187">
    <property type="entry name" value="Zn-dependent exopeptidases"/>
    <property type="match status" value="1"/>
</dbReference>
<dbReference type="Pfam" id="PF01546">
    <property type="entry name" value="Peptidase_M20"/>
    <property type="match status" value="1"/>
</dbReference>
<gene>
    <name evidence="2" type="ORF">LMUR_03082</name>
</gene>